<keyword evidence="3" id="KW-1185">Reference proteome</keyword>
<feature type="region of interest" description="Disordered" evidence="1">
    <location>
        <begin position="144"/>
        <end position="163"/>
    </location>
</feature>
<protein>
    <recommendedName>
        <fullName evidence="4">Protein sleepless</fullName>
    </recommendedName>
</protein>
<reference evidence="2 3" key="1">
    <citation type="submission" date="2024-05" db="EMBL/GenBank/DDBJ databases">
        <authorList>
            <person name="Wallberg A."/>
        </authorList>
    </citation>
    <scope>NUCLEOTIDE SEQUENCE [LARGE SCALE GENOMIC DNA]</scope>
</reference>
<proteinExistence type="predicted"/>
<evidence type="ECO:0008006" key="4">
    <source>
        <dbReference type="Google" id="ProtNLM"/>
    </source>
</evidence>
<gene>
    <name evidence="2" type="ORF">MNOR_LOCUS34377</name>
</gene>
<dbReference type="EMBL" id="CAXKWB010052714">
    <property type="protein sequence ID" value="CAL4173282.1"/>
    <property type="molecule type" value="Genomic_DNA"/>
</dbReference>
<feature type="non-terminal residue" evidence="2">
    <location>
        <position position="1"/>
    </location>
</feature>
<accession>A0AAV2SAS1</accession>
<evidence type="ECO:0000313" key="2">
    <source>
        <dbReference type="EMBL" id="CAL4173282.1"/>
    </source>
</evidence>
<evidence type="ECO:0000313" key="3">
    <source>
        <dbReference type="Proteomes" id="UP001497623"/>
    </source>
</evidence>
<evidence type="ECO:0000256" key="1">
    <source>
        <dbReference type="SAM" id="MobiDB-lite"/>
    </source>
</evidence>
<name>A0AAV2SAS1_MEGNR</name>
<organism evidence="2 3">
    <name type="scientific">Meganyctiphanes norvegica</name>
    <name type="common">Northern krill</name>
    <name type="synonym">Thysanopoda norvegica</name>
    <dbReference type="NCBI Taxonomy" id="48144"/>
    <lineage>
        <taxon>Eukaryota</taxon>
        <taxon>Metazoa</taxon>
        <taxon>Ecdysozoa</taxon>
        <taxon>Arthropoda</taxon>
        <taxon>Crustacea</taxon>
        <taxon>Multicrustacea</taxon>
        <taxon>Malacostraca</taxon>
        <taxon>Eumalacostraca</taxon>
        <taxon>Eucarida</taxon>
        <taxon>Euphausiacea</taxon>
        <taxon>Euphausiidae</taxon>
        <taxon>Meganyctiphanes</taxon>
    </lineage>
</organism>
<feature type="compositionally biased region" description="Low complexity" evidence="1">
    <location>
        <begin position="152"/>
        <end position="163"/>
    </location>
</feature>
<dbReference type="AlphaFoldDB" id="A0AAV2SAS1"/>
<comment type="caution">
    <text evidence="2">The sequence shown here is derived from an EMBL/GenBank/DDBJ whole genome shotgun (WGS) entry which is preliminary data.</text>
</comment>
<dbReference type="Proteomes" id="UP001497623">
    <property type="component" value="Unassembled WGS sequence"/>
</dbReference>
<sequence length="258" mass="27943">LLHHSVLLVQQQLRQQSSSSLTTMDQPTILRLIALLLTTAGATVQSNNVADLTCYFCSDNPNFPRYDPLCGTYDYRGETLTMVQDGCTIYIYDDGHVSRGGVYGSHIENGECNYGNDYTSCYCTGSYCNTDSYCEQCGVSPPTPRTTEHTTTEPLTTTDTTPAAATTEPLTTTFATTSESTTTLSCYHCIDCDTVDEGTTPIIEDNFLSCSTIAFLNSAAVIRGGSYDAHPDGECVITSSTVTCWCNGDLCNKHTLGF</sequence>